<protein>
    <submittedName>
        <fullName evidence="1">Uncharacterized protein</fullName>
    </submittedName>
</protein>
<evidence type="ECO:0000313" key="1">
    <source>
        <dbReference type="EMBL" id="CAK5054066.1"/>
    </source>
</evidence>
<gene>
    <name evidence="1" type="ORF">MENTE1834_LOCUS14302</name>
</gene>
<dbReference type="EMBL" id="CAVMJV010000015">
    <property type="protein sequence ID" value="CAK5054066.1"/>
    <property type="molecule type" value="Genomic_DNA"/>
</dbReference>
<keyword evidence="2" id="KW-1185">Reference proteome</keyword>
<proteinExistence type="predicted"/>
<comment type="caution">
    <text evidence="1">The sequence shown here is derived from an EMBL/GenBank/DDBJ whole genome shotgun (WGS) entry which is preliminary data.</text>
</comment>
<sequence length="54" mass="6046">MHQEESSGSTQHSVEPNVFNQLDDKIRSLLEGEFGDLPPIEGIDVWQLGDIYSS</sequence>
<reference evidence="1" key="1">
    <citation type="submission" date="2023-11" db="EMBL/GenBank/DDBJ databases">
        <authorList>
            <person name="Poullet M."/>
        </authorList>
    </citation>
    <scope>NUCLEOTIDE SEQUENCE</scope>
    <source>
        <strain evidence="1">E1834</strain>
    </source>
</reference>
<evidence type="ECO:0000313" key="2">
    <source>
        <dbReference type="Proteomes" id="UP001497535"/>
    </source>
</evidence>
<name>A0ACB0YMY0_MELEN</name>
<dbReference type="Proteomes" id="UP001497535">
    <property type="component" value="Unassembled WGS sequence"/>
</dbReference>
<accession>A0ACB0YMY0</accession>
<organism evidence="1 2">
    <name type="scientific">Meloidogyne enterolobii</name>
    <name type="common">Root-knot nematode worm</name>
    <name type="synonym">Meloidogyne mayaguensis</name>
    <dbReference type="NCBI Taxonomy" id="390850"/>
    <lineage>
        <taxon>Eukaryota</taxon>
        <taxon>Metazoa</taxon>
        <taxon>Ecdysozoa</taxon>
        <taxon>Nematoda</taxon>
        <taxon>Chromadorea</taxon>
        <taxon>Rhabditida</taxon>
        <taxon>Tylenchina</taxon>
        <taxon>Tylenchomorpha</taxon>
        <taxon>Tylenchoidea</taxon>
        <taxon>Meloidogynidae</taxon>
        <taxon>Meloidogyninae</taxon>
        <taxon>Meloidogyne</taxon>
    </lineage>
</organism>